<evidence type="ECO:0000256" key="2">
    <source>
        <dbReference type="ARBA" id="ARBA00023125"/>
    </source>
</evidence>
<dbReference type="InterPro" id="IPR051011">
    <property type="entry name" value="Metal_resp_trans_reg"/>
</dbReference>
<organism evidence="5 6">
    <name type="scientific">Streptomyces tateyamensis</name>
    <dbReference type="NCBI Taxonomy" id="565073"/>
    <lineage>
        <taxon>Bacteria</taxon>
        <taxon>Bacillati</taxon>
        <taxon>Actinomycetota</taxon>
        <taxon>Actinomycetes</taxon>
        <taxon>Kitasatosporales</taxon>
        <taxon>Streptomycetaceae</taxon>
        <taxon>Streptomyces</taxon>
    </lineage>
</organism>
<dbReference type="PANTHER" id="PTHR43132">
    <property type="entry name" value="ARSENICAL RESISTANCE OPERON REPRESSOR ARSR-RELATED"/>
    <property type="match status" value="1"/>
</dbReference>
<feature type="domain" description="HTH arsR-type" evidence="4">
    <location>
        <begin position="256"/>
        <end position="327"/>
    </location>
</feature>
<dbReference type="GO" id="GO:0003677">
    <property type="term" value="F:DNA binding"/>
    <property type="evidence" value="ECO:0007669"/>
    <property type="project" value="UniProtKB-KW"/>
</dbReference>
<keyword evidence="1" id="KW-0805">Transcription regulation</keyword>
<dbReference type="RefSeq" id="WP_110670444.1">
    <property type="nucleotide sequence ID" value="NZ_PYBW01000053.1"/>
</dbReference>
<dbReference type="InterPro" id="IPR036390">
    <property type="entry name" value="WH_DNA-bd_sf"/>
</dbReference>
<dbReference type="PANTHER" id="PTHR43132:SF6">
    <property type="entry name" value="HTH-TYPE TRANSCRIPTIONAL REPRESSOR CZRA"/>
    <property type="match status" value="1"/>
</dbReference>
<evidence type="ECO:0000259" key="4">
    <source>
        <dbReference type="SMART" id="SM00418"/>
    </source>
</evidence>
<dbReference type="Pfam" id="PF12840">
    <property type="entry name" value="HTH_20"/>
    <property type="match status" value="1"/>
</dbReference>
<dbReference type="InterPro" id="IPR001845">
    <property type="entry name" value="HTH_ArsR_DNA-bd_dom"/>
</dbReference>
<dbReference type="EMBL" id="PYBW01000053">
    <property type="protein sequence ID" value="PYC77988.1"/>
    <property type="molecule type" value="Genomic_DNA"/>
</dbReference>
<protein>
    <submittedName>
        <fullName evidence="5">Transcriptional regulator</fullName>
    </submittedName>
</protein>
<dbReference type="SMART" id="SM00418">
    <property type="entry name" value="HTH_ARSR"/>
    <property type="match status" value="1"/>
</dbReference>
<evidence type="ECO:0000256" key="3">
    <source>
        <dbReference type="ARBA" id="ARBA00023163"/>
    </source>
</evidence>
<dbReference type="PRINTS" id="PR00778">
    <property type="entry name" value="HTHARSR"/>
</dbReference>
<accession>A0A2V4NPK2</accession>
<dbReference type="AlphaFoldDB" id="A0A2V4NPK2"/>
<dbReference type="GO" id="GO:0003700">
    <property type="term" value="F:DNA-binding transcription factor activity"/>
    <property type="evidence" value="ECO:0007669"/>
    <property type="project" value="InterPro"/>
</dbReference>
<dbReference type="OrthoDB" id="3460651at2"/>
<keyword evidence="6" id="KW-1185">Reference proteome</keyword>
<keyword evidence="3" id="KW-0804">Transcription</keyword>
<dbReference type="InterPro" id="IPR036388">
    <property type="entry name" value="WH-like_DNA-bd_sf"/>
</dbReference>
<dbReference type="Proteomes" id="UP000248039">
    <property type="component" value="Unassembled WGS sequence"/>
</dbReference>
<evidence type="ECO:0000313" key="6">
    <source>
        <dbReference type="Proteomes" id="UP000248039"/>
    </source>
</evidence>
<dbReference type="CDD" id="cd00090">
    <property type="entry name" value="HTH_ARSR"/>
    <property type="match status" value="1"/>
</dbReference>
<sequence length="328" mass="35566">MIRLIVDATGLARTRFVVSPLHEAVGTLMPSGLPPRTGPDAWVGQARQFLHRERLDLLAAFALDQAGSYLPDFLTPHPSGPAPTVAEQLEAVRSTPPSRILAELDAFQQGRPAANLAGRELPEPVRAALARGPEQLARQAAEELGRYWELAIAPYWAEARALLDAEVDRRARTLARHGAAAMLNSLTPKLRWADGQLELESRYEVCLPAAEVLLMPSAVAREVVVVVDPVSVLGRPPALLYPVERPTTAPDSADPAVAQLLGPTRAALLTSLDRPATTSSLAARHFLSKGTVSYHLDVLHRSGLVTRSRNGREVLYQRTRRGEELAAT</sequence>
<comment type="caution">
    <text evidence="5">The sequence shown here is derived from an EMBL/GenBank/DDBJ whole genome shotgun (WGS) entry which is preliminary data.</text>
</comment>
<dbReference type="Gene3D" id="1.10.10.10">
    <property type="entry name" value="Winged helix-like DNA-binding domain superfamily/Winged helix DNA-binding domain"/>
    <property type="match status" value="1"/>
</dbReference>
<proteinExistence type="predicted"/>
<dbReference type="InterPro" id="IPR011991">
    <property type="entry name" value="ArsR-like_HTH"/>
</dbReference>
<name>A0A2V4NPK2_9ACTN</name>
<evidence type="ECO:0000256" key="1">
    <source>
        <dbReference type="ARBA" id="ARBA00023015"/>
    </source>
</evidence>
<dbReference type="SUPFAM" id="SSF46785">
    <property type="entry name" value="Winged helix' DNA-binding domain"/>
    <property type="match status" value="1"/>
</dbReference>
<reference evidence="5 6" key="1">
    <citation type="submission" date="2018-03" db="EMBL/GenBank/DDBJ databases">
        <title>Bioinformatic expansion and discovery of thiopeptide antibiotics.</title>
        <authorList>
            <person name="Schwalen C.J."/>
            <person name="Hudson G.A."/>
            <person name="Mitchell D.A."/>
        </authorList>
    </citation>
    <scope>NUCLEOTIDE SEQUENCE [LARGE SCALE GENOMIC DNA]</scope>
    <source>
        <strain evidence="5 6">ATCC 21389</strain>
    </source>
</reference>
<keyword evidence="2" id="KW-0238">DNA-binding</keyword>
<evidence type="ECO:0000313" key="5">
    <source>
        <dbReference type="EMBL" id="PYC77988.1"/>
    </source>
</evidence>
<gene>
    <name evidence="5" type="ORF">C7C46_16710</name>
</gene>